<dbReference type="EMBL" id="JACFOF010000003">
    <property type="protein sequence ID" value="MBW7953463.1"/>
    <property type="molecule type" value="Genomic_DNA"/>
</dbReference>
<dbReference type="AlphaFoldDB" id="A0A952DUV2"/>
<reference evidence="2" key="1">
    <citation type="journal article" date="2022" name="ISME J.">
        <title>A general approach to explore prokaryotic protein glycosylation reveals the unique surface layer modulation of an anammox bacterium.</title>
        <authorList>
            <person name="Pabst M."/>
            <person name="Grouzdev D.S."/>
            <person name="Lawson C.E."/>
            <person name="Kleikamp H.B.C."/>
            <person name="de Ram C."/>
            <person name="Louwen R."/>
            <person name="Lin Y.M."/>
            <person name="Lucker S."/>
            <person name="van Loosdrecht M.C.M."/>
            <person name="Laureni M."/>
        </authorList>
    </citation>
    <scope>NUCLEOTIDE SEQUENCE</scope>
    <source>
        <strain evidence="2">BROCD043</strain>
    </source>
</reference>
<comment type="caution">
    <text evidence="2">The sequence shown here is derived from an EMBL/GenBank/DDBJ whole genome shotgun (WGS) entry which is preliminary data.</text>
</comment>
<feature type="transmembrane region" description="Helical" evidence="1">
    <location>
        <begin position="53"/>
        <end position="70"/>
    </location>
</feature>
<organism evidence="2 3">
    <name type="scientific">Candidatus Dojkabacteria bacterium</name>
    <dbReference type="NCBI Taxonomy" id="2099670"/>
    <lineage>
        <taxon>Bacteria</taxon>
        <taxon>Candidatus Dojkabacteria</taxon>
    </lineage>
</organism>
<proteinExistence type="predicted"/>
<keyword evidence="1" id="KW-1133">Transmembrane helix</keyword>
<name>A0A952DUV2_9BACT</name>
<sequence>MMKRFSILNAFGIKSLEPDKRFSEKLLARLLEIAEDKQSINFKSILFSFRKPLIALSAMLIVFIVVLSIYQPKPATAKAISYLALANTYFHQFSEYSPTLEHDGIILLFDPRIVKAEDTERVTISYEYGSADTCPNYILTPDISLVDIAVNDDTTVSIKAWNENDEIQIDKVLNPNNNIPNLIKPSEISEESSYVFECSPGESKEIINSLVVRDGTLTRLEVSTNNGDLIYSANIVSY</sequence>
<evidence type="ECO:0000256" key="1">
    <source>
        <dbReference type="SAM" id="Phobius"/>
    </source>
</evidence>
<keyword evidence="1" id="KW-0812">Transmembrane</keyword>
<accession>A0A952DUV2</accession>
<evidence type="ECO:0008006" key="4">
    <source>
        <dbReference type="Google" id="ProtNLM"/>
    </source>
</evidence>
<gene>
    <name evidence="2" type="ORF">H3C67_01620</name>
</gene>
<protein>
    <recommendedName>
        <fullName evidence="4">DUF4179 domain-containing protein</fullName>
    </recommendedName>
</protein>
<evidence type="ECO:0000313" key="2">
    <source>
        <dbReference type="EMBL" id="MBW7953463.1"/>
    </source>
</evidence>
<keyword evidence="1" id="KW-0472">Membrane</keyword>
<dbReference type="Proteomes" id="UP000781173">
    <property type="component" value="Unassembled WGS sequence"/>
</dbReference>
<evidence type="ECO:0000313" key="3">
    <source>
        <dbReference type="Proteomes" id="UP000781173"/>
    </source>
</evidence>